<sequence>MILPSCNNCTIIVVFRGWLFVYANGLDSKAGLFRLDCRKSEIRGGLSLQTRASFSFGCIFVSGNLFPYS</sequence>
<proteinExistence type="predicted"/>
<reference evidence="1 2" key="2">
    <citation type="journal article" date="2022" name="Mol. Ecol. Resour.">
        <title>The genomes of chicory, endive, great burdock and yacon provide insights into Asteraceae paleo-polyploidization history and plant inulin production.</title>
        <authorList>
            <person name="Fan W."/>
            <person name="Wang S."/>
            <person name="Wang H."/>
            <person name="Wang A."/>
            <person name="Jiang F."/>
            <person name="Liu H."/>
            <person name="Zhao H."/>
            <person name="Xu D."/>
            <person name="Zhang Y."/>
        </authorList>
    </citation>
    <scope>NUCLEOTIDE SEQUENCE [LARGE SCALE GENOMIC DNA]</scope>
    <source>
        <strain evidence="2">cv. Niubang</strain>
    </source>
</reference>
<dbReference type="Proteomes" id="UP001055879">
    <property type="component" value="Linkage Group LG05"/>
</dbReference>
<evidence type="ECO:0000313" key="2">
    <source>
        <dbReference type="Proteomes" id="UP001055879"/>
    </source>
</evidence>
<dbReference type="EMBL" id="CM042051">
    <property type="protein sequence ID" value="KAI3729709.1"/>
    <property type="molecule type" value="Genomic_DNA"/>
</dbReference>
<evidence type="ECO:0000313" key="1">
    <source>
        <dbReference type="EMBL" id="KAI3729709.1"/>
    </source>
</evidence>
<reference evidence="2" key="1">
    <citation type="journal article" date="2022" name="Mol. Ecol. Resour.">
        <title>The genomes of chicory, endive, great burdock and yacon provide insights into Asteraceae palaeo-polyploidization history and plant inulin production.</title>
        <authorList>
            <person name="Fan W."/>
            <person name="Wang S."/>
            <person name="Wang H."/>
            <person name="Wang A."/>
            <person name="Jiang F."/>
            <person name="Liu H."/>
            <person name="Zhao H."/>
            <person name="Xu D."/>
            <person name="Zhang Y."/>
        </authorList>
    </citation>
    <scope>NUCLEOTIDE SEQUENCE [LARGE SCALE GENOMIC DNA]</scope>
    <source>
        <strain evidence="2">cv. Niubang</strain>
    </source>
</reference>
<name>A0ACB9C603_ARCLA</name>
<comment type="caution">
    <text evidence="1">The sequence shown here is derived from an EMBL/GenBank/DDBJ whole genome shotgun (WGS) entry which is preliminary data.</text>
</comment>
<accession>A0ACB9C603</accession>
<keyword evidence="2" id="KW-1185">Reference proteome</keyword>
<protein>
    <submittedName>
        <fullName evidence="1">Uncharacterized protein</fullName>
    </submittedName>
</protein>
<organism evidence="1 2">
    <name type="scientific">Arctium lappa</name>
    <name type="common">Greater burdock</name>
    <name type="synonym">Lappa major</name>
    <dbReference type="NCBI Taxonomy" id="4217"/>
    <lineage>
        <taxon>Eukaryota</taxon>
        <taxon>Viridiplantae</taxon>
        <taxon>Streptophyta</taxon>
        <taxon>Embryophyta</taxon>
        <taxon>Tracheophyta</taxon>
        <taxon>Spermatophyta</taxon>
        <taxon>Magnoliopsida</taxon>
        <taxon>eudicotyledons</taxon>
        <taxon>Gunneridae</taxon>
        <taxon>Pentapetalae</taxon>
        <taxon>asterids</taxon>
        <taxon>campanulids</taxon>
        <taxon>Asterales</taxon>
        <taxon>Asteraceae</taxon>
        <taxon>Carduoideae</taxon>
        <taxon>Cardueae</taxon>
        <taxon>Arctiinae</taxon>
        <taxon>Arctium</taxon>
    </lineage>
</organism>
<gene>
    <name evidence="1" type="ORF">L6452_18373</name>
</gene>